<keyword evidence="6" id="KW-1185">Reference proteome</keyword>
<gene>
    <name evidence="5" type="ORF">SKAU_G00330050</name>
</gene>
<sequence>MEYSQWKSMQDLERLNTASKDLHTFWAHLDIRRHQMETFWESHTVNKKAMYLIKAMSGIQRHLQDLIGQVDSQLGSLNSGSLPSSSPAPKVLTHPTYVPPKQDLWSNRRQGYIVLRDLERYLVKLARDFILLKARHRGGPAAPTGNHAT</sequence>
<evidence type="ECO:0000256" key="2">
    <source>
        <dbReference type="ARBA" id="ARBA00007432"/>
    </source>
</evidence>
<evidence type="ECO:0008006" key="7">
    <source>
        <dbReference type="Google" id="ProtNLM"/>
    </source>
</evidence>
<comment type="similarity">
    <text evidence="2">Belongs to the IL-6 superfamily.</text>
</comment>
<dbReference type="SUPFAM" id="SSF47266">
    <property type="entry name" value="4-helical cytokines"/>
    <property type="match status" value="1"/>
</dbReference>
<dbReference type="GO" id="GO:0005125">
    <property type="term" value="F:cytokine activity"/>
    <property type="evidence" value="ECO:0007669"/>
    <property type="project" value="UniProtKB-KW"/>
</dbReference>
<proteinExistence type="inferred from homology"/>
<organism evidence="5 6">
    <name type="scientific">Synaphobranchus kaupii</name>
    <name type="common">Kaup's arrowtooth eel</name>
    <dbReference type="NCBI Taxonomy" id="118154"/>
    <lineage>
        <taxon>Eukaryota</taxon>
        <taxon>Metazoa</taxon>
        <taxon>Chordata</taxon>
        <taxon>Craniata</taxon>
        <taxon>Vertebrata</taxon>
        <taxon>Euteleostomi</taxon>
        <taxon>Actinopterygii</taxon>
        <taxon>Neopterygii</taxon>
        <taxon>Teleostei</taxon>
        <taxon>Anguilliformes</taxon>
        <taxon>Synaphobranchidae</taxon>
        <taxon>Synaphobranchus</taxon>
    </lineage>
</organism>
<evidence type="ECO:0000256" key="1">
    <source>
        <dbReference type="ARBA" id="ARBA00004613"/>
    </source>
</evidence>
<dbReference type="Proteomes" id="UP001152622">
    <property type="component" value="Chromosome 14"/>
</dbReference>
<accession>A0A9Q1EQG5</accession>
<evidence type="ECO:0000313" key="6">
    <source>
        <dbReference type="Proteomes" id="UP001152622"/>
    </source>
</evidence>
<comment type="caution">
    <text evidence="5">The sequence shown here is derived from an EMBL/GenBank/DDBJ whole genome shotgun (WGS) entry which is preliminary data.</text>
</comment>
<dbReference type="PANTHER" id="PTHR21353:SF9">
    <property type="match status" value="1"/>
</dbReference>
<dbReference type="PANTHER" id="PTHR21353">
    <property type="match status" value="1"/>
</dbReference>
<dbReference type="InterPro" id="IPR009079">
    <property type="entry name" value="4_helix_cytokine-like_core"/>
</dbReference>
<dbReference type="EMBL" id="JAINUF010000014">
    <property type="protein sequence ID" value="KAJ8343077.1"/>
    <property type="molecule type" value="Genomic_DNA"/>
</dbReference>
<dbReference type="AlphaFoldDB" id="A0A9Q1EQG5"/>
<name>A0A9Q1EQG5_SYNKA</name>
<dbReference type="InterPro" id="IPR010681">
    <property type="entry name" value="PRF/CT"/>
</dbReference>
<dbReference type="GO" id="GO:0007166">
    <property type="term" value="P:cell surface receptor signaling pathway"/>
    <property type="evidence" value="ECO:0007669"/>
    <property type="project" value="TreeGrafter"/>
</dbReference>
<comment type="subcellular location">
    <subcellularLocation>
        <location evidence="1">Secreted</location>
    </subcellularLocation>
</comment>
<dbReference type="OrthoDB" id="9446539at2759"/>
<evidence type="ECO:0000313" key="5">
    <source>
        <dbReference type="EMBL" id="KAJ8343077.1"/>
    </source>
</evidence>
<evidence type="ECO:0000256" key="4">
    <source>
        <dbReference type="ARBA" id="ARBA00022525"/>
    </source>
</evidence>
<evidence type="ECO:0000256" key="3">
    <source>
        <dbReference type="ARBA" id="ARBA00022514"/>
    </source>
</evidence>
<protein>
    <recommendedName>
        <fullName evidence="7">Ciliary neurotrophic factor</fullName>
    </recommendedName>
</protein>
<keyword evidence="4" id="KW-0964">Secreted</keyword>
<dbReference type="Gene3D" id="1.20.1250.10">
    <property type="match status" value="1"/>
</dbReference>
<reference evidence="5" key="1">
    <citation type="journal article" date="2023" name="Science">
        <title>Genome structures resolve the early diversification of teleost fishes.</title>
        <authorList>
            <person name="Parey E."/>
            <person name="Louis A."/>
            <person name="Montfort J."/>
            <person name="Bouchez O."/>
            <person name="Roques C."/>
            <person name="Iampietro C."/>
            <person name="Lluch J."/>
            <person name="Castinel A."/>
            <person name="Donnadieu C."/>
            <person name="Desvignes T."/>
            <person name="Floi Bucao C."/>
            <person name="Jouanno E."/>
            <person name="Wen M."/>
            <person name="Mejri S."/>
            <person name="Dirks R."/>
            <person name="Jansen H."/>
            <person name="Henkel C."/>
            <person name="Chen W.J."/>
            <person name="Zahm M."/>
            <person name="Cabau C."/>
            <person name="Klopp C."/>
            <person name="Thompson A.W."/>
            <person name="Robinson-Rechavi M."/>
            <person name="Braasch I."/>
            <person name="Lecointre G."/>
            <person name="Bobe J."/>
            <person name="Postlethwait J.H."/>
            <person name="Berthelot C."/>
            <person name="Roest Crollius H."/>
            <person name="Guiguen Y."/>
        </authorList>
    </citation>
    <scope>NUCLEOTIDE SEQUENCE</scope>
    <source>
        <strain evidence="5">WJC10195</strain>
    </source>
</reference>
<keyword evidence="3" id="KW-0202">Cytokine</keyword>
<dbReference type="GO" id="GO:0005615">
    <property type="term" value="C:extracellular space"/>
    <property type="evidence" value="ECO:0007669"/>
    <property type="project" value="UniProtKB-KW"/>
</dbReference>